<dbReference type="GO" id="GO:0007165">
    <property type="term" value="P:signal transduction"/>
    <property type="evidence" value="ECO:0007669"/>
    <property type="project" value="UniProtKB-KW"/>
</dbReference>
<feature type="domain" description="Methyl-accepting transducer" evidence="8">
    <location>
        <begin position="481"/>
        <end position="710"/>
    </location>
</feature>
<dbReference type="GO" id="GO:0016020">
    <property type="term" value="C:membrane"/>
    <property type="evidence" value="ECO:0007669"/>
    <property type="project" value="UniProtKB-SubCell"/>
</dbReference>
<feature type="domain" description="HAMP" evidence="9">
    <location>
        <begin position="424"/>
        <end position="476"/>
    </location>
</feature>
<evidence type="ECO:0000256" key="7">
    <source>
        <dbReference type="SAM" id="Phobius"/>
    </source>
</evidence>
<dbReference type="CDD" id="cd12913">
    <property type="entry name" value="PDC1_MCP_like"/>
    <property type="match status" value="1"/>
</dbReference>
<evidence type="ECO:0000256" key="1">
    <source>
        <dbReference type="ARBA" id="ARBA00004370"/>
    </source>
</evidence>
<feature type="compositionally biased region" description="Polar residues" evidence="6">
    <location>
        <begin position="750"/>
        <end position="767"/>
    </location>
</feature>
<organism evidence="10 11">
    <name type="scientific">Pseudohoeflea suaedae</name>
    <dbReference type="NCBI Taxonomy" id="877384"/>
    <lineage>
        <taxon>Bacteria</taxon>
        <taxon>Pseudomonadati</taxon>
        <taxon>Pseudomonadota</taxon>
        <taxon>Alphaproteobacteria</taxon>
        <taxon>Hyphomicrobiales</taxon>
        <taxon>Rhizobiaceae</taxon>
        <taxon>Pseudohoeflea</taxon>
    </lineage>
</organism>
<dbReference type="FunFam" id="1.10.287.950:FF:000001">
    <property type="entry name" value="Methyl-accepting chemotaxis sensory transducer"/>
    <property type="match status" value="1"/>
</dbReference>
<dbReference type="SUPFAM" id="SSF58104">
    <property type="entry name" value="Methyl-accepting chemotaxis protein (MCP) signaling domain"/>
    <property type="match status" value="1"/>
</dbReference>
<name>A0A4R5PM36_9HYPH</name>
<dbReference type="AlphaFoldDB" id="A0A4R5PM36"/>
<dbReference type="Gene3D" id="1.10.287.950">
    <property type="entry name" value="Methyl-accepting chemotaxis protein"/>
    <property type="match status" value="1"/>
</dbReference>
<dbReference type="CDD" id="cd11386">
    <property type="entry name" value="MCP_signal"/>
    <property type="match status" value="1"/>
</dbReference>
<keyword evidence="7" id="KW-1133">Transmembrane helix</keyword>
<keyword evidence="7" id="KW-0472">Membrane</keyword>
<evidence type="ECO:0000256" key="3">
    <source>
        <dbReference type="ARBA" id="ARBA00029447"/>
    </source>
</evidence>
<protein>
    <submittedName>
        <fullName evidence="10">Methyl-accepting chemotaxis protein</fullName>
    </submittedName>
</protein>
<dbReference type="CDD" id="cd06225">
    <property type="entry name" value="HAMP"/>
    <property type="match status" value="1"/>
</dbReference>
<gene>
    <name evidence="10" type="ORF">E2A64_02040</name>
</gene>
<dbReference type="Gene3D" id="6.10.340.10">
    <property type="match status" value="1"/>
</dbReference>
<dbReference type="Proteomes" id="UP000295131">
    <property type="component" value="Unassembled WGS sequence"/>
</dbReference>
<dbReference type="Pfam" id="PF22673">
    <property type="entry name" value="MCP-like_PDC_1"/>
    <property type="match status" value="1"/>
</dbReference>
<keyword evidence="2" id="KW-0145">Chemotaxis</keyword>
<keyword evidence="4" id="KW-0807">Transducer</keyword>
<dbReference type="InterPro" id="IPR051310">
    <property type="entry name" value="MCP_chemotaxis"/>
</dbReference>
<keyword evidence="11" id="KW-1185">Reference proteome</keyword>
<reference evidence="10 11" key="1">
    <citation type="journal article" date="2013" name="Int. J. Syst. Evol. Microbiol.">
        <title>Hoeflea suaedae sp. nov., an endophytic bacterium isolated from the root of the halophyte Suaeda maritima.</title>
        <authorList>
            <person name="Chung E.J."/>
            <person name="Park J.A."/>
            <person name="Pramanik P."/>
            <person name="Bibi F."/>
            <person name="Jeon C.O."/>
            <person name="Chung Y.R."/>
        </authorList>
    </citation>
    <scope>NUCLEOTIDE SEQUENCE [LARGE SCALE GENOMIC DNA]</scope>
    <source>
        <strain evidence="10 11">YC6898</strain>
    </source>
</reference>
<evidence type="ECO:0000256" key="5">
    <source>
        <dbReference type="SAM" id="Coils"/>
    </source>
</evidence>
<dbReference type="RefSeq" id="WP_133282776.1">
    <property type="nucleotide sequence ID" value="NZ_SMSI01000001.1"/>
</dbReference>
<dbReference type="GO" id="GO:0006935">
    <property type="term" value="P:chemotaxis"/>
    <property type="evidence" value="ECO:0007669"/>
    <property type="project" value="UniProtKB-KW"/>
</dbReference>
<dbReference type="SUPFAM" id="SSF158472">
    <property type="entry name" value="HAMP domain-like"/>
    <property type="match status" value="1"/>
</dbReference>
<evidence type="ECO:0000259" key="8">
    <source>
        <dbReference type="PROSITE" id="PS50111"/>
    </source>
</evidence>
<proteinExistence type="inferred from homology"/>
<dbReference type="PROSITE" id="PS50111">
    <property type="entry name" value="CHEMOTAXIS_TRANSDUC_2"/>
    <property type="match status" value="1"/>
</dbReference>
<dbReference type="PROSITE" id="PS50885">
    <property type="entry name" value="HAMP"/>
    <property type="match status" value="2"/>
</dbReference>
<evidence type="ECO:0000256" key="2">
    <source>
        <dbReference type="ARBA" id="ARBA00022500"/>
    </source>
</evidence>
<dbReference type="Pfam" id="PF00015">
    <property type="entry name" value="MCPsignal"/>
    <property type="match status" value="1"/>
</dbReference>
<dbReference type="PANTHER" id="PTHR43531:SF11">
    <property type="entry name" value="METHYL-ACCEPTING CHEMOTAXIS PROTEIN 3"/>
    <property type="match status" value="1"/>
</dbReference>
<dbReference type="PANTHER" id="PTHR43531">
    <property type="entry name" value="PROTEIN ICFG"/>
    <property type="match status" value="1"/>
</dbReference>
<dbReference type="EMBL" id="SMSI01000001">
    <property type="protein sequence ID" value="TDH37939.1"/>
    <property type="molecule type" value="Genomic_DNA"/>
</dbReference>
<feature type="region of interest" description="Disordered" evidence="6">
    <location>
        <begin position="725"/>
        <end position="775"/>
    </location>
</feature>
<dbReference type="Pfam" id="PF00672">
    <property type="entry name" value="HAMP"/>
    <property type="match status" value="2"/>
</dbReference>
<evidence type="ECO:0000259" key="9">
    <source>
        <dbReference type="PROSITE" id="PS50885"/>
    </source>
</evidence>
<accession>A0A4R5PM36</accession>
<dbReference type="InterPro" id="IPR004089">
    <property type="entry name" value="MCPsignal_dom"/>
</dbReference>
<comment type="subcellular location">
    <subcellularLocation>
        <location evidence="1">Membrane</location>
    </subcellularLocation>
</comment>
<sequence length="775" mass="82219">MPKSAKRSVATKLILVTGLTITLLLVVSNVFMIFQTTDRVRGLVIEQAQSEARAISQDIAAQVGELSSAARTMAGVIEHTHASGFLQREGTIDILRANLEQNPFAFGSWMAEAPRAFDGRQEETAGNKALGSNEEGFFSPYWSKDRNGAIQFGTFKMDYEAEWFTLAASSRAGAITKPYVAEGTDVPTVMSSIVYPIESGGKLIGVSGVDISLASLSEKLTAIRPFETGRVMLVSQDSKWLVGPDTSFMMKPYEAGQTDPVIRALSDGTAGEAGDIENAQGEAVDRIVYPFDLPGVNARWVVLVDVPESAISAQVNAQTKLMIAGGLAVLLAALAVLYLASRRLLQRPLGAMLESVDNLGLGDYETPVSGQNRNDEIGALAVALEGFRHKLADGVRLERVAEDQRQLTEEERRKAETERASSLAVQQRVVASLAEGLAELSHGNLTYRLSGDFPGEYGKLKNDFNSAIASLEETIVTLSTSADMIGTGSNEISDSASDLSQRTERQAASLEETAAALDELTSQINASAENARQAARSVSTADADTAQSGDIVRKAITAMTGIEQSSQEVNRIIGVIDEIAFQTNLLALNAGVEAARAGEAGKGFAVVAQEVRELAQRSATAAKEIKQLINTSTTQVIEGVDLVGQTGSALESIAAQVRQINVTIQEISSSAAEQAVGLKEINAAVNEMDHVTQQNAAMVEQATAASQSLSNEARSLLALVSRFTTSGQSASPEAEPVRRTAEPARAPQPAVSTAPSRVPQVSGNTALATAGWEEF</sequence>
<feature type="transmembrane region" description="Helical" evidence="7">
    <location>
        <begin position="12"/>
        <end position="34"/>
    </location>
</feature>
<dbReference type="Gene3D" id="3.30.450.20">
    <property type="entry name" value="PAS domain"/>
    <property type="match status" value="2"/>
</dbReference>
<evidence type="ECO:0000256" key="6">
    <source>
        <dbReference type="SAM" id="MobiDB-lite"/>
    </source>
</evidence>
<comment type="similarity">
    <text evidence="3">Belongs to the methyl-accepting chemotaxis (MCP) protein family.</text>
</comment>
<dbReference type="SMART" id="SM00283">
    <property type="entry name" value="MA"/>
    <property type="match status" value="1"/>
</dbReference>
<feature type="coiled-coil region" evidence="5">
    <location>
        <begin position="500"/>
        <end position="537"/>
    </location>
</feature>
<keyword evidence="7" id="KW-0812">Transmembrane</keyword>
<comment type="caution">
    <text evidence="10">The sequence shown here is derived from an EMBL/GenBank/DDBJ whole genome shotgun (WGS) entry which is preliminary data.</text>
</comment>
<evidence type="ECO:0000313" key="11">
    <source>
        <dbReference type="Proteomes" id="UP000295131"/>
    </source>
</evidence>
<evidence type="ECO:0000313" key="10">
    <source>
        <dbReference type="EMBL" id="TDH37939.1"/>
    </source>
</evidence>
<evidence type="ECO:0000256" key="4">
    <source>
        <dbReference type="PROSITE-ProRule" id="PRU00284"/>
    </source>
</evidence>
<dbReference type="OrthoDB" id="3289104at2"/>
<dbReference type="InterPro" id="IPR003660">
    <property type="entry name" value="HAMP_dom"/>
</dbReference>
<keyword evidence="5" id="KW-0175">Coiled coil</keyword>
<feature type="domain" description="HAMP" evidence="9">
    <location>
        <begin position="343"/>
        <end position="396"/>
    </location>
</feature>
<dbReference type="SMART" id="SM00304">
    <property type="entry name" value="HAMP"/>
    <property type="match status" value="2"/>
</dbReference>